<protein>
    <submittedName>
        <fullName evidence="2">Uncharacterized protein</fullName>
    </submittedName>
</protein>
<dbReference type="Pfam" id="PF06961">
    <property type="entry name" value="DUF1294"/>
    <property type="match status" value="1"/>
</dbReference>
<reference evidence="2 3" key="1">
    <citation type="journal article" date="2012" name="Proc. Natl. Acad. Sci. U.S.A.">
        <title>Genome and physiology of a model Epsilonproteobacterium responsible for sulfide detoxification in marine oxygen depletion zones.</title>
        <authorList>
            <person name="Grote J."/>
            <person name="Schott T."/>
            <person name="Bruckner C.G."/>
            <person name="Glockner F.O."/>
            <person name="Jost G."/>
            <person name="Teeling H."/>
            <person name="Labrenz M."/>
            <person name="Jurgens K."/>
        </authorList>
    </citation>
    <scope>NUCLEOTIDE SEQUENCE [LARGE SCALE GENOMIC DNA]</scope>
    <source>
        <strain evidence="2 3">GD1</strain>
    </source>
</reference>
<evidence type="ECO:0000313" key="2">
    <source>
        <dbReference type="EMBL" id="EHP28735.1"/>
    </source>
</evidence>
<accession>B6BL03</accession>
<keyword evidence="3" id="KW-1185">Reference proteome</keyword>
<organism evidence="2 3">
    <name type="scientific">Sulfurimonas gotlandica (strain DSM 19862 / JCM 16533 / GD1)</name>
    <dbReference type="NCBI Taxonomy" id="929558"/>
    <lineage>
        <taxon>Bacteria</taxon>
        <taxon>Pseudomonadati</taxon>
        <taxon>Campylobacterota</taxon>
        <taxon>Epsilonproteobacteria</taxon>
        <taxon>Campylobacterales</taxon>
        <taxon>Sulfurimonadaceae</taxon>
        <taxon>Sulfurimonas</taxon>
    </lineage>
</organism>
<dbReference type="InterPro" id="IPR010718">
    <property type="entry name" value="DUF1294"/>
</dbReference>
<proteinExistence type="predicted"/>
<sequence length="59" mass="6689">MYTYDRFLALKNTRKISRISEFKLLLSSFFGGTIGSVIAMIMFAKNGANRTPMPIQFGH</sequence>
<keyword evidence="1" id="KW-1133">Transmembrane helix</keyword>
<evidence type="ECO:0000313" key="3">
    <source>
        <dbReference type="Proteomes" id="UP000006431"/>
    </source>
</evidence>
<dbReference type="HOGENOM" id="CLU_2959149_0_0_7"/>
<dbReference type="EMBL" id="AFRZ01000001">
    <property type="protein sequence ID" value="EHP28735.1"/>
    <property type="molecule type" value="Genomic_DNA"/>
</dbReference>
<gene>
    <name evidence="2" type="ORF">SMGD1_0208</name>
</gene>
<comment type="caution">
    <text evidence="2">The sequence shown here is derived from an EMBL/GenBank/DDBJ whole genome shotgun (WGS) entry which is preliminary data.</text>
</comment>
<name>B6BL03_SULGG</name>
<evidence type="ECO:0000256" key="1">
    <source>
        <dbReference type="SAM" id="Phobius"/>
    </source>
</evidence>
<accession>H1FSZ9</accession>
<keyword evidence="1" id="KW-0812">Transmembrane</keyword>
<dbReference type="PATRIC" id="fig|929558.5.peg.209"/>
<keyword evidence="1" id="KW-0472">Membrane</keyword>
<dbReference type="AlphaFoldDB" id="B6BL03"/>
<dbReference type="OrthoDB" id="1080927at2"/>
<dbReference type="STRING" id="929558.SMGD1_0208"/>
<feature type="transmembrane region" description="Helical" evidence="1">
    <location>
        <begin position="24"/>
        <end position="44"/>
    </location>
</feature>
<dbReference type="Proteomes" id="UP000006431">
    <property type="component" value="Unassembled WGS sequence"/>
</dbReference>